<accession>A0ABR3PZL7</accession>
<dbReference type="GeneID" id="95988044"/>
<feature type="region of interest" description="Disordered" evidence="1">
    <location>
        <begin position="67"/>
        <end position="86"/>
    </location>
</feature>
<comment type="caution">
    <text evidence="2">The sequence shown here is derived from an EMBL/GenBank/DDBJ whole genome shotgun (WGS) entry which is preliminary data.</text>
</comment>
<dbReference type="EMBL" id="JBBXJM010000005">
    <property type="protein sequence ID" value="KAL1407568.1"/>
    <property type="molecule type" value="Genomic_DNA"/>
</dbReference>
<proteinExistence type="predicted"/>
<sequence>MPPEHPIPPEDIGTRALPAAGGLDLDRERARVVFDELKPLMLAIRTDYTISPEQRKELGRIAAKMKVLRHDPDEGDSDEPPAADSA</sequence>
<name>A0ABR3PZL7_9TREE</name>
<gene>
    <name evidence="2" type="ORF">Q8F55_007001</name>
</gene>
<dbReference type="Proteomes" id="UP001565368">
    <property type="component" value="Unassembled WGS sequence"/>
</dbReference>
<evidence type="ECO:0000313" key="2">
    <source>
        <dbReference type="EMBL" id="KAL1407568.1"/>
    </source>
</evidence>
<feature type="compositionally biased region" description="Acidic residues" evidence="1">
    <location>
        <begin position="73"/>
        <end position="86"/>
    </location>
</feature>
<feature type="region of interest" description="Disordered" evidence="1">
    <location>
        <begin position="1"/>
        <end position="21"/>
    </location>
</feature>
<protein>
    <submittedName>
        <fullName evidence="2">Uncharacterized protein</fullName>
    </submittedName>
</protein>
<dbReference type="RefSeq" id="XP_069207512.1">
    <property type="nucleotide sequence ID" value="XM_069355441.1"/>
</dbReference>
<organism evidence="2 3">
    <name type="scientific">Vanrija albida</name>
    <dbReference type="NCBI Taxonomy" id="181172"/>
    <lineage>
        <taxon>Eukaryota</taxon>
        <taxon>Fungi</taxon>
        <taxon>Dikarya</taxon>
        <taxon>Basidiomycota</taxon>
        <taxon>Agaricomycotina</taxon>
        <taxon>Tremellomycetes</taxon>
        <taxon>Trichosporonales</taxon>
        <taxon>Trichosporonaceae</taxon>
        <taxon>Vanrija</taxon>
    </lineage>
</organism>
<reference evidence="2 3" key="1">
    <citation type="submission" date="2023-08" db="EMBL/GenBank/DDBJ databases">
        <title>Annotated Genome Sequence of Vanrija albida AlHP1.</title>
        <authorList>
            <person name="Herzog R."/>
        </authorList>
    </citation>
    <scope>NUCLEOTIDE SEQUENCE [LARGE SCALE GENOMIC DNA]</scope>
    <source>
        <strain evidence="2 3">AlHP1</strain>
    </source>
</reference>
<evidence type="ECO:0000313" key="3">
    <source>
        <dbReference type="Proteomes" id="UP001565368"/>
    </source>
</evidence>
<evidence type="ECO:0000256" key="1">
    <source>
        <dbReference type="SAM" id="MobiDB-lite"/>
    </source>
</evidence>
<keyword evidence="3" id="KW-1185">Reference proteome</keyword>